<dbReference type="RefSeq" id="WP_047791344.1">
    <property type="nucleotide sequence ID" value="NZ_CP011856.1"/>
</dbReference>
<reference evidence="2" key="2">
    <citation type="submission" date="2015-06" db="EMBL/GenBank/DDBJ databases">
        <title>Complete genome sequence of Spiroplasma eriocheiris TDA-040725-5 (DSM 21848).</title>
        <authorList>
            <person name="Lo W.-S."/>
            <person name="Kuo C.-H."/>
        </authorList>
    </citation>
    <scope>NUCLEOTIDE SEQUENCE [LARGE SCALE GENOMIC DNA]</scope>
    <source>
        <strain evidence="2">TDA-040725-5</strain>
    </source>
</reference>
<dbReference type="Proteomes" id="UP000035661">
    <property type="component" value="Chromosome"/>
</dbReference>
<dbReference type="InterPro" id="IPR020037">
    <property type="entry name" value="DUF4312"/>
</dbReference>
<organism evidence="1 2">
    <name type="scientific">Spiroplasma eriocheiris</name>
    <dbReference type="NCBI Taxonomy" id="315358"/>
    <lineage>
        <taxon>Bacteria</taxon>
        <taxon>Bacillati</taxon>
        <taxon>Mycoplasmatota</taxon>
        <taxon>Mollicutes</taxon>
        <taxon>Entomoplasmatales</taxon>
        <taxon>Spiroplasmataceae</taxon>
        <taxon>Spiroplasma</taxon>
    </lineage>
</organism>
<dbReference type="Pfam" id="PF14189">
    <property type="entry name" value="DUF4312"/>
    <property type="match status" value="1"/>
</dbReference>
<keyword evidence="2" id="KW-1185">Reference proteome</keyword>
<dbReference type="STRING" id="315358.SERIO_v1c05250"/>
<dbReference type="EMBL" id="CP011856">
    <property type="protein sequence ID" value="AKM54099.1"/>
    <property type="molecule type" value="Genomic_DNA"/>
</dbReference>
<reference evidence="1 2" key="1">
    <citation type="journal article" date="2015" name="Genome Biol. Evol.">
        <title>Found and Lost: The Fates of Horizontally Acquired Genes in Arthropod-Symbiotic Spiroplasma.</title>
        <authorList>
            <person name="Lo W.S."/>
            <person name="Gasparich G.E."/>
            <person name="Kuo C.H."/>
        </authorList>
    </citation>
    <scope>NUCLEOTIDE SEQUENCE [LARGE SCALE GENOMIC DNA]</scope>
    <source>
        <strain evidence="2">TDA-040725-5</strain>
    </source>
</reference>
<dbReference type="KEGG" id="seri:SERIO_v1c05250"/>
<sequence length="116" mass="13531">MISPEDKSQSSQSSLINTYQQDQKSILKVEETDLIVTGKGLKIREAYNNAFEEMKKLAYKKFNNFIIHLEPLDVVELSDNSGLKSQRFLGTFFPHKKLKYEIKLKIIVRAKYLEIF</sequence>
<accession>A0A0H3XKV6</accession>
<evidence type="ECO:0000313" key="2">
    <source>
        <dbReference type="Proteomes" id="UP000035661"/>
    </source>
</evidence>
<evidence type="ECO:0000313" key="1">
    <source>
        <dbReference type="EMBL" id="AKM54099.1"/>
    </source>
</evidence>
<dbReference type="PATRIC" id="fig|743698.3.peg.524"/>
<name>A0A0H3XKV6_9MOLU</name>
<protein>
    <submittedName>
        <fullName evidence="1">Uncharacterized protein</fullName>
    </submittedName>
</protein>
<gene>
    <name evidence="1" type="ORF">SERIO_v1c05250</name>
</gene>
<proteinExistence type="predicted"/>
<dbReference type="AlphaFoldDB" id="A0A0H3XKV6"/>